<feature type="compositionally biased region" description="Basic and acidic residues" evidence="1">
    <location>
        <begin position="1"/>
        <end position="15"/>
    </location>
</feature>
<evidence type="ECO:0000313" key="3">
    <source>
        <dbReference type="Proteomes" id="UP001529510"/>
    </source>
</evidence>
<name>A0ABD0MSR1_CIRMR</name>
<comment type="caution">
    <text evidence="2">The sequence shown here is derived from an EMBL/GenBank/DDBJ whole genome shotgun (WGS) entry which is preliminary data.</text>
</comment>
<evidence type="ECO:0000313" key="2">
    <source>
        <dbReference type="EMBL" id="KAL0151812.1"/>
    </source>
</evidence>
<protein>
    <submittedName>
        <fullName evidence="2">Uncharacterized protein</fullName>
    </submittedName>
</protein>
<evidence type="ECO:0000256" key="1">
    <source>
        <dbReference type="SAM" id="MobiDB-lite"/>
    </source>
</evidence>
<feature type="non-terminal residue" evidence="2">
    <location>
        <position position="57"/>
    </location>
</feature>
<sequence>ASSSDRRETGDHETAQEEIQDPDSTVQLPTIPSDGPLYAAVSFQKNEESLSDATVRF</sequence>
<gene>
    <name evidence="2" type="ORF">M9458_052813</name>
</gene>
<feature type="non-terminal residue" evidence="2">
    <location>
        <position position="1"/>
    </location>
</feature>
<dbReference type="EMBL" id="JAMKFB020000221">
    <property type="protein sequence ID" value="KAL0151812.1"/>
    <property type="molecule type" value="Genomic_DNA"/>
</dbReference>
<accession>A0ABD0MSR1</accession>
<feature type="region of interest" description="Disordered" evidence="1">
    <location>
        <begin position="1"/>
        <end position="35"/>
    </location>
</feature>
<dbReference type="AlphaFoldDB" id="A0ABD0MSR1"/>
<proteinExistence type="predicted"/>
<reference evidence="2 3" key="1">
    <citation type="submission" date="2024-05" db="EMBL/GenBank/DDBJ databases">
        <title>Genome sequencing and assembly of Indian major carp, Cirrhinus mrigala (Hamilton, 1822).</title>
        <authorList>
            <person name="Mohindra V."/>
            <person name="Chowdhury L.M."/>
            <person name="Lal K."/>
            <person name="Jena J.K."/>
        </authorList>
    </citation>
    <scope>NUCLEOTIDE SEQUENCE [LARGE SCALE GENOMIC DNA]</scope>
    <source>
        <strain evidence="2">CM1030</strain>
        <tissue evidence="2">Blood</tissue>
    </source>
</reference>
<keyword evidence="3" id="KW-1185">Reference proteome</keyword>
<dbReference type="Proteomes" id="UP001529510">
    <property type="component" value="Unassembled WGS sequence"/>
</dbReference>
<organism evidence="2 3">
    <name type="scientific">Cirrhinus mrigala</name>
    <name type="common">Mrigala</name>
    <dbReference type="NCBI Taxonomy" id="683832"/>
    <lineage>
        <taxon>Eukaryota</taxon>
        <taxon>Metazoa</taxon>
        <taxon>Chordata</taxon>
        <taxon>Craniata</taxon>
        <taxon>Vertebrata</taxon>
        <taxon>Euteleostomi</taxon>
        <taxon>Actinopterygii</taxon>
        <taxon>Neopterygii</taxon>
        <taxon>Teleostei</taxon>
        <taxon>Ostariophysi</taxon>
        <taxon>Cypriniformes</taxon>
        <taxon>Cyprinidae</taxon>
        <taxon>Labeoninae</taxon>
        <taxon>Labeonini</taxon>
        <taxon>Cirrhinus</taxon>
    </lineage>
</organism>